<dbReference type="Pfam" id="PF12028">
    <property type="entry name" value="DUF3515"/>
    <property type="match status" value="1"/>
</dbReference>
<sequence length="152" mass="15384">MSAAAGAGYLLLAPGHSVPPGPFADDPRCAKVVSAAPETLLGRDRDRVSGAGAAAWGDASIVLRCGVEPLAPTTHLCLNVDGVDWVLDEAGGDGGGTRVLTTYGRTPAVEVTVEGGDGLDGGVLVALNRSLRDIPQQAKCLDMQDALPAQPS</sequence>
<comment type="caution">
    <text evidence="1">The sequence shown here is derived from an EMBL/GenBank/DDBJ whole genome shotgun (WGS) entry which is preliminary data.</text>
</comment>
<dbReference type="EMBL" id="JBHUFU010000014">
    <property type="protein sequence ID" value="MFD1832257.1"/>
    <property type="molecule type" value="Genomic_DNA"/>
</dbReference>
<reference evidence="2" key="1">
    <citation type="journal article" date="2019" name="Int. J. Syst. Evol. Microbiol.">
        <title>The Global Catalogue of Microorganisms (GCM) 10K type strain sequencing project: providing services to taxonomists for standard genome sequencing and annotation.</title>
        <authorList>
            <consortium name="The Broad Institute Genomics Platform"/>
            <consortium name="The Broad Institute Genome Sequencing Center for Infectious Disease"/>
            <person name="Wu L."/>
            <person name="Ma J."/>
        </authorList>
    </citation>
    <scope>NUCLEOTIDE SEQUENCE [LARGE SCALE GENOMIC DNA]</scope>
    <source>
        <strain evidence="2">CGMCC 4.7455</strain>
    </source>
</reference>
<keyword evidence="2" id="KW-1185">Reference proteome</keyword>
<proteinExistence type="predicted"/>
<accession>A0ABW4PND7</accession>
<protein>
    <submittedName>
        <fullName evidence="1">DUF3515 family protein</fullName>
    </submittedName>
</protein>
<evidence type="ECO:0000313" key="1">
    <source>
        <dbReference type="EMBL" id="MFD1832257.1"/>
    </source>
</evidence>
<evidence type="ECO:0000313" key="2">
    <source>
        <dbReference type="Proteomes" id="UP001597365"/>
    </source>
</evidence>
<name>A0ABW4PND7_9ACTN</name>
<dbReference type="RefSeq" id="WP_380902996.1">
    <property type="nucleotide sequence ID" value="NZ_JBHUFU010000014.1"/>
</dbReference>
<organism evidence="1 2">
    <name type="scientific">Streptomyces desertarenae</name>
    <dbReference type="NCBI Taxonomy" id="2666184"/>
    <lineage>
        <taxon>Bacteria</taxon>
        <taxon>Bacillati</taxon>
        <taxon>Actinomycetota</taxon>
        <taxon>Actinomycetes</taxon>
        <taxon>Kitasatosporales</taxon>
        <taxon>Streptomycetaceae</taxon>
        <taxon>Streptomyces</taxon>
    </lineage>
</organism>
<dbReference type="InterPro" id="IPR021903">
    <property type="entry name" value="DUF3515"/>
</dbReference>
<dbReference type="Proteomes" id="UP001597365">
    <property type="component" value="Unassembled WGS sequence"/>
</dbReference>
<gene>
    <name evidence="1" type="ORF">ACFSJS_21790</name>
</gene>